<dbReference type="GO" id="GO:0031177">
    <property type="term" value="F:phosphopantetheine binding"/>
    <property type="evidence" value="ECO:0007669"/>
    <property type="project" value="TreeGrafter"/>
</dbReference>
<dbReference type="Gene3D" id="3.40.50.12780">
    <property type="entry name" value="N-terminal domain of ligase-like"/>
    <property type="match status" value="1"/>
</dbReference>
<dbReference type="InterPro" id="IPR000873">
    <property type="entry name" value="AMP-dep_synth/lig_dom"/>
</dbReference>
<proteinExistence type="predicted"/>
<dbReference type="GO" id="GO:0044550">
    <property type="term" value="P:secondary metabolite biosynthetic process"/>
    <property type="evidence" value="ECO:0007669"/>
    <property type="project" value="TreeGrafter"/>
</dbReference>
<comment type="caution">
    <text evidence="4">The sequence shown here is derived from an EMBL/GenBank/DDBJ whole genome shotgun (WGS) entry which is preliminary data.</text>
</comment>
<evidence type="ECO:0000313" key="5">
    <source>
        <dbReference type="Proteomes" id="UP001055172"/>
    </source>
</evidence>
<gene>
    <name evidence="4" type="ORF">ColLi_13115</name>
</gene>
<dbReference type="SUPFAM" id="SSF56801">
    <property type="entry name" value="Acetyl-CoA synthetase-like"/>
    <property type="match status" value="1"/>
</dbReference>
<dbReference type="GO" id="GO:0043041">
    <property type="term" value="P:amino acid activation for nonribosomal peptide biosynthetic process"/>
    <property type="evidence" value="ECO:0007669"/>
    <property type="project" value="TreeGrafter"/>
</dbReference>
<evidence type="ECO:0000313" key="4">
    <source>
        <dbReference type="EMBL" id="GJC90277.1"/>
    </source>
</evidence>
<evidence type="ECO:0000259" key="3">
    <source>
        <dbReference type="Pfam" id="PF00501"/>
    </source>
</evidence>
<feature type="domain" description="AMP-dependent synthetase/ligase" evidence="3">
    <location>
        <begin position="24"/>
        <end position="131"/>
    </location>
</feature>
<dbReference type="InterPro" id="IPR042099">
    <property type="entry name" value="ANL_N_sf"/>
</dbReference>
<organism evidence="4 5">
    <name type="scientific">Colletotrichum liriopes</name>
    <dbReference type="NCBI Taxonomy" id="708192"/>
    <lineage>
        <taxon>Eukaryota</taxon>
        <taxon>Fungi</taxon>
        <taxon>Dikarya</taxon>
        <taxon>Ascomycota</taxon>
        <taxon>Pezizomycotina</taxon>
        <taxon>Sordariomycetes</taxon>
        <taxon>Hypocreomycetidae</taxon>
        <taxon>Glomerellales</taxon>
        <taxon>Glomerellaceae</taxon>
        <taxon>Colletotrichum</taxon>
        <taxon>Colletotrichum spaethianum species complex</taxon>
    </lineage>
</organism>
<dbReference type="Pfam" id="PF00501">
    <property type="entry name" value="AMP-binding"/>
    <property type="match status" value="1"/>
</dbReference>
<dbReference type="PANTHER" id="PTHR45527:SF1">
    <property type="entry name" value="FATTY ACID SYNTHASE"/>
    <property type="match status" value="1"/>
</dbReference>
<sequence length="135" mass="14759">MLEIQPGTSLIDVSNRERPSEKTVFNLARPDAAAIILYTSGSMGNPKGVILRHSSLKHEFDHYAVTYGLKEHDVMLQQSAWSLDLSVTQIFLALGVGACLHTVSHTMRADPHAMAEPIHSQGVTATYAIPAEYKS</sequence>
<dbReference type="GO" id="GO:0005737">
    <property type="term" value="C:cytoplasm"/>
    <property type="evidence" value="ECO:0007669"/>
    <property type="project" value="TreeGrafter"/>
</dbReference>
<dbReference type="PANTHER" id="PTHR45527">
    <property type="entry name" value="NONRIBOSOMAL PEPTIDE SYNTHETASE"/>
    <property type="match status" value="1"/>
</dbReference>
<keyword evidence="5" id="KW-1185">Reference proteome</keyword>
<evidence type="ECO:0000256" key="2">
    <source>
        <dbReference type="ARBA" id="ARBA00022553"/>
    </source>
</evidence>
<accession>A0AA37H055</accession>
<dbReference type="EMBL" id="BPPX01000051">
    <property type="protein sequence ID" value="GJC90277.1"/>
    <property type="molecule type" value="Genomic_DNA"/>
</dbReference>
<keyword evidence="1" id="KW-0596">Phosphopantetheine</keyword>
<keyword evidence="2" id="KW-0597">Phosphoprotein</keyword>
<name>A0AA37H055_9PEZI</name>
<reference evidence="4 5" key="1">
    <citation type="submission" date="2021-07" db="EMBL/GenBank/DDBJ databases">
        <title>Genome data of Colletotrichum spaethianum.</title>
        <authorList>
            <person name="Utami Y.D."/>
            <person name="Hiruma K."/>
        </authorList>
    </citation>
    <scope>NUCLEOTIDE SEQUENCE [LARGE SCALE GENOMIC DNA]</scope>
    <source>
        <strain evidence="4 5">MAFF 242679</strain>
    </source>
</reference>
<dbReference type="Proteomes" id="UP001055172">
    <property type="component" value="Unassembled WGS sequence"/>
</dbReference>
<dbReference type="AlphaFoldDB" id="A0AA37H055"/>
<protein>
    <submittedName>
        <fullName evidence="4">Hybrid PKS-NRPS synthetase prlS</fullName>
    </submittedName>
</protein>
<evidence type="ECO:0000256" key="1">
    <source>
        <dbReference type="ARBA" id="ARBA00022450"/>
    </source>
</evidence>